<organism evidence="2 3">
    <name type="scientific">Phytophthora megakarya</name>
    <dbReference type="NCBI Taxonomy" id="4795"/>
    <lineage>
        <taxon>Eukaryota</taxon>
        <taxon>Sar</taxon>
        <taxon>Stramenopiles</taxon>
        <taxon>Oomycota</taxon>
        <taxon>Peronosporomycetes</taxon>
        <taxon>Peronosporales</taxon>
        <taxon>Peronosporaceae</taxon>
        <taxon>Phytophthora</taxon>
    </lineage>
</organism>
<dbReference type="OrthoDB" id="92956at2759"/>
<name>A0A225VAH2_9STRA</name>
<dbReference type="AlphaFoldDB" id="A0A225VAH2"/>
<dbReference type="Proteomes" id="UP000198211">
    <property type="component" value="Unassembled WGS sequence"/>
</dbReference>
<sequence>MAEGTVNEERSLRAGTADEGDSDKEERADGFISKLANLFKKKINVAKWADADKSDDFVMKKLKLTGLSGEALTQHTNYKFYEQFVTLKRVNAWQKADASTYAVWRELGLGHINTWDDLVNAADTDAFKLYLQYAEAFDKKAITKSVLEFKPLPILGTDTSWSERVARIVSWRATGKLEEYVVLALGFDRFSPAELLANKNGKAFEIFWLLKNDKSLHVNPQSTKDMLKKFEDLDKLSPQEMTILKSKDSLEKPQRRSKFIFRKVLGMRDVPEAEIPKSEKFETYKYMYDLIKNDKSEGY</sequence>
<comment type="caution">
    <text evidence="2">The sequence shown here is derived from an EMBL/GenBank/DDBJ whole genome shotgun (WGS) entry which is preliminary data.</text>
</comment>
<dbReference type="EMBL" id="NBNE01005996">
    <property type="protein sequence ID" value="OWZ02696.1"/>
    <property type="molecule type" value="Genomic_DNA"/>
</dbReference>
<proteinExistence type="predicted"/>
<evidence type="ECO:0000313" key="3">
    <source>
        <dbReference type="Proteomes" id="UP000198211"/>
    </source>
</evidence>
<reference evidence="3" key="1">
    <citation type="submission" date="2017-03" db="EMBL/GenBank/DDBJ databases">
        <title>Phytopthora megakarya and P. palmivora, two closely related causual agents of cacao black pod achieved similar genome size and gene model numbers by different mechanisms.</title>
        <authorList>
            <person name="Ali S."/>
            <person name="Shao J."/>
            <person name="Larry D.J."/>
            <person name="Kronmiller B."/>
            <person name="Shen D."/>
            <person name="Strem M.D."/>
            <person name="Melnick R.L."/>
            <person name="Guiltinan M.J."/>
            <person name="Tyler B.M."/>
            <person name="Meinhardt L.W."/>
            <person name="Bailey B.A."/>
        </authorList>
    </citation>
    <scope>NUCLEOTIDE SEQUENCE [LARGE SCALE GENOMIC DNA]</scope>
    <source>
        <strain evidence="3">zdho120</strain>
    </source>
</reference>
<gene>
    <name evidence="2" type="ORF">PHMEG_00025700</name>
</gene>
<feature type="region of interest" description="Disordered" evidence="1">
    <location>
        <begin position="1"/>
        <end position="26"/>
    </location>
</feature>
<protein>
    <submittedName>
        <fullName evidence="2">RxLR effector protein</fullName>
    </submittedName>
</protein>
<evidence type="ECO:0000256" key="1">
    <source>
        <dbReference type="SAM" id="MobiDB-lite"/>
    </source>
</evidence>
<keyword evidence="3" id="KW-1185">Reference proteome</keyword>
<evidence type="ECO:0000313" key="2">
    <source>
        <dbReference type="EMBL" id="OWZ02696.1"/>
    </source>
</evidence>
<accession>A0A225VAH2</accession>